<feature type="domain" description="C2HC/C3H-type" evidence="8">
    <location>
        <begin position="73"/>
        <end position="102"/>
    </location>
</feature>
<evidence type="ECO:0000313" key="10">
    <source>
        <dbReference type="Proteomes" id="UP000075901"/>
    </source>
</evidence>
<evidence type="ECO:0000256" key="6">
    <source>
        <dbReference type="PROSITE-ProRule" id="PRU01371"/>
    </source>
</evidence>
<evidence type="ECO:0000256" key="7">
    <source>
        <dbReference type="SAM" id="MobiDB-lite"/>
    </source>
</evidence>
<feature type="compositionally biased region" description="Polar residues" evidence="7">
    <location>
        <begin position="26"/>
        <end position="65"/>
    </location>
</feature>
<reference evidence="10" key="1">
    <citation type="submission" date="2013-09" db="EMBL/GenBank/DDBJ databases">
        <title>The Genome Sequence of Anopheles maculatus species B.</title>
        <authorList>
            <consortium name="The Broad Institute Genomics Platform"/>
            <person name="Neafsey D.E."/>
            <person name="Besansky N."/>
            <person name="Howell P."/>
            <person name="Walton C."/>
            <person name="Young S.K."/>
            <person name="Zeng Q."/>
            <person name="Gargeya S."/>
            <person name="Fitzgerald M."/>
            <person name="Haas B."/>
            <person name="Abouelleil A."/>
            <person name="Allen A.W."/>
            <person name="Alvarado L."/>
            <person name="Arachchi H.M."/>
            <person name="Berlin A.M."/>
            <person name="Chapman S.B."/>
            <person name="Gainer-Dewar J."/>
            <person name="Goldberg J."/>
            <person name="Griggs A."/>
            <person name="Gujja S."/>
            <person name="Hansen M."/>
            <person name="Howarth C."/>
            <person name="Imamovic A."/>
            <person name="Ireland A."/>
            <person name="Larimer J."/>
            <person name="McCowan C."/>
            <person name="Murphy C."/>
            <person name="Pearson M."/>
            <person name="Poon T.W."/>
            <person name="Priest M."/>
            <person name="Roberts A."/>
            <person name="Saif S."/>
            <person name="Shea T."/>
            <person name="Sisk P."/>
            <person name="Sykes S."/>
            <person name="Wortman J."/>
            <person name="Nusbaum C."/>
            <person name="Birren B."/>
        </authorList>
    </citation>
    <scope>NUCLEOTIDE SEQUENCE [LARGE SCALE GENOMIC DNA]</scope>
    <source>
        <strain evidence="10">maculatus3</strain>
    </source>
</reference>
<protein>
    <recommendedName>
        <fullName evidence="8">C2HC/C3H-type domain-containing protein</fullName>
    </recommendedName>
</protein>
<name>A0A182T2A3_9DIPT</name>
<evidence type="ECO:0000256" key="4">
    <source>
        <dbReference type="ARBA" id="ARBA00022833"/>
    </source>
</evidence>
<keyword evidence="2" id="KW-0479">Metal-binding</keyword>
<feature type="region of interest" description="Disordered" evidence="7">
    <location>
        <begin position="125"/>
        <end position="145"/>
    </location>
</feature>
<dbReference type="PROSITE" id="PS52027">
    <property type="entry name" value="ZF_C2HC_C3H"/>
    <property type="match status" value="2"/>
</dbReference>
<accession>A0A182T2A3</accession>
<dbReference type="PANTHER" id="PTHR14649">
    <property type="entry name" value="ZINC FINGER C2HC DOMAIN-CONTAINING PROTEIN 1C"/>
    <property type="match status" value="1"/>
</dbReference>
<organism evidence="9 10">
    <name type="scientific">Anopheles maculatus</name>
    <dbReference type="NCBI Taxonomy" id="74869"/>
    <lineage>
        <taxon>Eukaryota</taxon>
        <taxon>Metazoa</taxon>
        <taxon>Ecdysozoa</taxon>
        <taxon>Arthropoda</taxon>
        <taxon>Hexapoda</taxon>
        <taxon>Insecta</taxon>
        <taxon>Pterygota</taxon>
        <taxon>Neoptera</taxon>
        <taxon>Endopterygota</taxon>
        <taxon>Diptera</taxon>
        <taxon>Nematocera</taxon>
        <taxon>Culicoidea</taxon>
        <taxon>Culicidae</taxon>
        <taxon>Anophelinae</taxon>
        <taxon>Anopheles</taxon>
        <taxon>Anopheles maculatus group</taxon>
    </lineage>
</organism>
<keyword evidence="3 6" id="KW-0863">Zinc-finger</keyword>
<feature type="compositionally biased region" description="Low complexity" evidence="7">
    <location>
        <begin position="129"/>
        <end position="145"/>
    </location>
</feature>
<evidence type="ECO:0000256" key="5">
    <source>
        <dbReference type="ARBA" id="ARBA00023054"/>
    </source>
</evidence>
<dbReference type="PANTHER" id="PTHR14649:SF1">
    <property type="entry name" value="ZINC FINGER C2HC DOMAIN-CONTAINING PROTEIN 1C"/>
    <property type="match status" value="1"/>
</dbReference>
<keyword evidence="4" id="KW-0862">Zinc</keyword>
<dbReference type="GO" id="GO:0008270">
    <property type="term" value="F:zinc ion binding"/>
    <property type="evidence" value="ECO:0007669"/>
    <property type="project" value="UniProtKB-KW"/>
</dbReference>
<dbReference type="Pfam" id="PF13913">
    <property type="entry name" value="zf-C2HC_2"/>
    <property type="match status" value="2"/>
</dbReference>
<evidence type="ECO:0000313" key="9">
    <source>
        <dbReference type="EnsemblMetazoa" id="AMAM018187-PA"/>
    </source>
</evidence>
<reference evidence="9" key="2">
    <citation type="submission" date="2020-05" db="UniProtKB">
        <authorList>
            <consortium name="EnsemblMetazoa"/>
        </authorList>
    </citation>
    <scope>IDENTIFICATION</scope>
    <source>
        <strain evidence="9">maculatus3</strain>
    </source>
</reference>
<dbReference type="InterPro" id="IPR026104">
    <property type="entry name" value="ZNF_C2HC_dom_1C"/>
</dbReference>
<dbReference type="Gene3D" id="3.30.160.60">
    <property type="entry name" value="Classic Zinc Finger"/>
    <property type="match status" value="2"/>
</dbReference>
<keyword evidence="5" id="KW-0175">Coiled coil</keyword>
<dbReference type="InterPro" id="IPR049899">
    <property type="entry name" value="Znf_C2HC_C3H"/>
</dbReference>
<keyword evidence="10" id="KW-1185">Reference proteome</keyword>
<dbReference type="AlphaFoldDB" id="A0A182T2A3"/>
<evidence type="ECO:0000259" key="8">
    <source>
        <dbReference type="PROSITE" id="PS52027"/>
    </source>
</evidence>
<evidence type="ECO:0000256" key="2">
    <source>
        <dbReference type="ARBA" id="ARBA00022723"/>
    </source>
</evidence>
<dbReference type="Proteomes" id="UP000075901">
    <property type="component" value="Unassembled WGS sequence"/>
</dbReference>
<proteinExistence type="inferred from homology"/>
<evidence type="ECO:0000256" key="1">
    <source>
        <dbReference type="ARBA" id="ARBA00010843"/>
    </source>
</evidence>
<feature type="domain" description="C2HC/C3H-type" evidence="8">
    <location>
        <begin position="210"/>
        <end position="239"/>
    </location>
</feature>
<evidence type="ECO:0000256" key="3">
    <source>
        <dbReference type="ARBA" id="ARBA00022771"/>
    </source>
</evidence>
<feature type="region of interest" description="Disordered" evidence="7">
    <location>
        <begin position="26"/>
        <end position="68"/>
    </location>
</feature>
<sequence>MNFLPVFCFHKPLRRFLLFPQSGVATPRSTVPSVRSNGPSRTVTQPSPSSSAGSVRRPSTVSSMHANEPVPDGLTRCDICSRNFATDRIDKHRQICQKTKSKKRKVFDITKHRVQGTDAESFVLKGKKSSTGPSSSVVSRKQSSQLSSISGVSAASAAAAAAAGGKQSNWRKKHEEFIATIRAAKEMKAHLARGGKLSDLPPPPPSENPDYIQCPHCSRRFNQTAAERHIPKCATMLHNKPKPKPKAASTIRRY</sequence>
<dbReference type="EnsemblMetazoa" id="AMAM018187-RA">
    <property type="protein sequence ID" value="AMAM018187-PA"/>
    <property type="gene ID" value="AMAM018187"/>
</dbReference>
<comment type="similarity">
    <text evidence="1">Belongs to the ZC2HC1 family.</text>
</comment>
<dbReference type="VEuPathDB" id="VectorBase:AMAM018187"/>